<accession>A0ABU5IE90</accession>
<sequence>MAISMKHARARLHGVALLAACIAAPLAAVTTGTAHAAVSGTVVGWGANDWGQSSAPSGLHDVVAVAGGSRHTVAIKRDGTVVAWGDDQFGQTNVPAELHDVVAVATGESHTVALGRDGTVVAWGSGFDGQTDVPAGLSGARAVGAGAFHTLAVKSDGSVVAWGYNEFGQTNVPAGLRDVRAVAGGYAHSVALKTDGTVVAWGNNEGGQCSVPAGLHGVVAIAAGYAHTVALRSDGTVVVWGDDNVAGLSDAAPKLNNVRAIAAGSGHTLALKRDGSVVAWGVDVAGQLDIPAGLRDVMAIGAGHFTSLAVRSSYRFGGFLAPVNAPPVVNTLRAGAGVPVRFRLGGNQGLAIFASGYPLSRMVACDPGARTDEVERTVQADRSRLSYDGGTDVYTYVWKTELSWAGQCRRLVLRFADGIEHTAQFHFR</sequence>
<keyword evidence="4" id="KW-1185">Reference proteome</keyword>
<organism evidence="3 4">
    <name type="scientific">Azohydromonas lata</name>
    <dbReference type="NCBI Taxonomy" id="45677"/>
    <lineage>
        <taxon>Bacteria</taxon>
        <taxon>Pseudomonadati</taxon>
        <taxon>Pseudomonadota</taxon>
        <taxon>Betaproteobacteria</taxon>
        <taxon>Burkholderiales</taxon>
        <taxon>Sphaerotilaceae</taxon>
        <taxon>Azohydromonas</taxon>
    </lineage>
</organism>
<dbReference type="NCBIfam" id="NF038114">
    <property type="entry name" value="rightmost"/>
    <property type="match status" value="1"/>
</dbReference>
<dbReference type="PROSITE" id="PS50012">
    <property type="entry name" value="RCC1_3"/>
    <property type="match status" value="7"/>
</dbReference>
<dbReference type="Gene3D" id="2.130.10.30">
    <property type="entry name" value="Regulator of chromosome condensation 1/beta-lactamase-inhibitor protein II"/>
    <property type="match status" value="2"/>
</dbReference>
<name>A0ABU5IE90_9BURK</name>
<evidence type="ECO:0000313" key="3">
    <source>
        <dbReference type="EMBL" id="MDZ5456861.1"/>
    </source>
</evidence>
<gene>
    <name evidence="3" type="ORF">SM757_09790</name>
</gene>
<keyword evidence="1" id="KW-0677">Repeat</keyword>
<dbReference type="RefSeq" id="WP_322465297.1">
    <property type="nucleotide sequence ID" value="NZ_JAXOJX010000012.1"/>
</dbReference>
<reference evidence="3 4" key="1">
    <citation type="submission" date="2023-11" db="EMBL/GenBank/DDBJ databases">
        <title>Draft genome of Azohydromonas lata strain H1 (DSM1123), a polyhydroxyalkanoate producer.</title>
        <authorList>
            <person name="Traversa D."/>
            <person name="D'Addabbo P."/>
            <person name="Pazzani C."/>
            <person name="Manzari C."/>
            <person name="Chiara M."/>
            <person name="Scrascia M."/>
        </authorList>
    </citation>
    <scope>NUCLEOTIDE SEQUENCE [LARGE SCALE GENOMIC DNA]</scope>
    <source>
        <strain evidence="3 4">H1</strain>
    </source>
</reference>
<dbReference type="InterPro" id="IPR009091">
    <property type="entry name" value="RCC1/BLIP-II"/>
</dbReference>
<feature type="chain" id="PRO_5046905454" evidence="2">
    <location>
        <begin position="37"/>
        <end position="428"/>
    </location>
</feature>
<dbReference type="SUPFAM" id="SSF50985">
    <property type="entry name" value="RCC1/BLIP-II"/>
    <property type="match status" value="1"/>
</dbReference>
<protein>
    <submittedName>
        <fullName evidence="3">PxKF domain-containing protein</fullName>
    </submittedName>
</protein>
<comment type="caution">
    <text evidence="3">The sequence shown here is derived from an EMBL/GenBank/DDBJ whole genome shotgun (WGS) entry which is preliminary data.</text>
</comment>
<evidence type="ECO:0000256" key="2">
    <source>
        <dbReference type="SAM" id="SignalP"/>
    </source>
</evidence>
<evidence type="ECO:0000256" key="1">
    <source>
        <dbReference type="ARBA" id="ARBA00022737"/>
    </source>
</evidence>
<dbReference type="InterPro" id="IPR051210">
    <property type="entry name" value="Ub_ligase/GEF_domain"/>
</dbReference>
<evidence type="ECO:0000313" key="4">
    <source>
        <dbReference type="Proteomes" id="UP001293718"/>
    </source>
</evidence>
<keyword evidence="2" id="KW-0732">Signal</keyword>
<dbReference type="Proteomes" id="UP001293718">
    <property type="component" value="Unassembled WGS sequence"/>
</dbReference>
<dbReference type="Pfam" id="PF13540">
    <property type="entry name" value="RCC1_2"/>
    <property type="match status" value="6"/>
</dbReference>
<dbReference type="InterPro" id="IPR000408">
    <property type="entry name" value="Reg_chr_condens"/>
</dbReference>
<dbReference type="PROSITE" id="PS00626">
    <property type="entry name" value="RCC1_2"/>
    <property type="match status" value="4"/>
</dbReference>
<dbReference type="EMBL" id="JAXOJX010000012">
    <property type="protein sequence ID" value="MDZ5456861.1"/>
    <property type="molecule type" value="Genomic_DNA"/>
</dbReference>
<proteinExistence type="predicted"/>
<dbReference type="PANTHER" id="PTHR22870:SF408">
    <property type="entry name" value="OS09G0560450 PROTEIN"/>
    <property type="match status" value="1"/>
</dbReference>
<feature type="signal peptide" evidence="2">
    <location>
        <begin position="1"/>
        <end position="36"/>
    </location>
</feature>
<dbReference type="PANTHER" id="PTHR22870">
    <property type="entry name" value="REGULATOR OF CHROMOSOME CONDENSATION"/>
    <property type="match status" value="1"/>
</dbReference>